<dbReference type="CDD" id="cd23059">
    <property type="entry name" value="PDZ3_Par3-like"/>
    <property type="match status" value="1"/>
</dbReference>
<sequence length="208" mass="23107">MQEAGSLVLEDGREQLMYEIPLNETGSAGLGISLKGNKSRETGEDLGIFIKSIIHGGAAYKDGRLSVNDQLIAVNGESLLGRSNHTAMETLRSSMSSEGNARGTIQLVVLRIGEFKPIHSQPNARGHTKPRRARQHARLHHSRLSGKRATFHTQGRTRSQPHTTRRHPQTTELSVQRLHRKHQSDGGADVRRTAHAQQDTRSLQKQIR</sequence>
<dbReference type="GO" id="GO:0016324">
    <property type="term" value="C:apical plasma membrane"/>
    <property type="evidence" value="ECO:0007669"/>
    <property type="project" value="TreeGrafter"/>
</dbReference>
<proteinExistence type="predicted"/>
<reference evidence="3" key="3">
    <citation type="submission" date="2025-09" db="UniProtKB">
        <authorList>
            <consortium name="Ensembl"/>
        </authorList>
    </citation>
    <scope>IDENTIFICATION</scope>
</reference>
<dbReference type="GO" id="GO:0030010">
    <property type="term" value="P:establishment of cell polarity"/>
    <property type="evidence" value="ECO:0007669"/>
    <property type="project" value="TreeGrafter"/>
</dbReference>
<dbReference type="Gene3D" id="2.30.42.10">
    <property type="match status" value="1"/>
</dbReference>
<accession>A0A3P8RZS4</accession>
<dbReference type="InterPro" id="IPR036034">
    <property type="entry name" value="PDZ_sf"/>
</dbReference>
<keyword evidence="4" id="KW-1185">Reference proteome</keyword>
<feature type="compositionally biased region" description="Polar residues" evidence="1">
    <location>
        <begin position="151"/>
        <end position="162"/>
    </location>
</feature>
<dbReference type="InterPro" id="IPR052213">
    <property type="entry name" value="PAR3"/>
</dbReference>
<feature type="compositionally biased region" description="Polar residues" evidence="1">
    <location>
        <begin position="195"/>
        <end position="208"/>
    </location>
</feature>
<dbReference type="GO" id="GO:0045197">
    <property type="term" value="P:establishment or maintenance of epithelial cell apical/basal polarity"/>
    <property type="evidence" value="ECO:0007669"/>
    <property type="project" value="TreeGrafter"/>
</dbReference>
<dbReference type="InterPro" id="IPR001478">
    <property type="entry name" value="PDZ"/>
</dbReference>
<dbReference type="GO" id="GO:0005938">
    <property type="term" value="C:cell cortex"/>
    <property type="evidence" value="ECO:0007669"/>
    <property type="project" value="TreeGrafter"/>
</dbReference>
<dbReference type="FunFam" id="2.30.42.10:FF:000078">
    <property type="entry name" value="Partitioning defective 3 homolog B"/>
    <property type="match status" value="1"/>
</dbReference>
<dbReference type="GO" id="GO:0051660">
    <property type="term" value="P:establishment of centrosome localization"/>
    <property type="evidence" value="ECO:0007669"/>
    <property type="project" value="TreeGrafter"/>
</dbReference>
<dbReference type="SUPFAM" id="SSF50156">
    <property type="entry name" value="PDZ domain-like"/>
    <property type="match status" value="1"/>
</dbReference>
<reference evidence="3" key="2">
    <citation type="submission" date="2025-08" db="UniProtKB">
        <authorList>
            <consortium name="Ensembl"/>
        </authorList>
    </citation>
    <scope>IDENTIFICATION</scope>
</reference>
<dbReference type="PANTHER" id="PTHR16484:SF4">
    <property type="entry name" value="PARTITIONING DEFECTIVE 3 HOMOLOG B"/>
    <property type="match status" value="1"/>
</dbReference>
<evidence type="ECO:0000313" key="4">
    <source>
        <dbReference type="Proteomes" id="UP000265080"/>
    </source>
</evidence>
<dbReference type="GO" id="GO:0007155">
    <property type="term" value="P:cell adhesion"/>
    <property type="evidence" value="ECO:0007669"/>
    <property type="project" value="TreeGrafter"/>
</dbReference>
<dbReference type="GO" id="GO:0008104">
    <property type="term" value="P:intracellular protein localization"/>
    <property type="evidence" value="ECO:0007669"/>
    <property type="project" value="TreeGrafter"/>
</dbReference>
<feature type="compositionally biased region" description="Basic residues" evidence="1">
    <location>
        <begin position="126"/>
        <end position="150"/>
    </location>
</feature>
<reference evidence="3 4" key="1">
    <citation type="submission" date="2018-03" db="EMBL/GenBank/DDBJ databases">
        <title>Finding Nemo's genes: A chromosome-scale reference assembly of the genome of the orange clownfish Amphiprion percula.</title>
        <authorList>
            <person name="Lehmann R."/>
        </authorList>
    </citation>
    <scope>NUCLEOTIDE SEQUENCE</scope>
</reference>
<feature type="region of interest" description="Disordered" evidence="1">
    <location>
        <begin position="118"/>
        <end position="208"/>
    </location>
</feature>
<organism evidence="3 4">
    <name type="scientific">Amphiprion percula</name>
    <name type="common">Orange clownfish</name>
    <name type="synonym">Lutjanus percula</name>
    <dbReference type="NCBI Taxonomy" id="161767"/>
    <lineage>
        <taxon>Eukaryota</taxon>
        <taxon>Metazoa</taxon>
        <taxon>Chordata</taxon>
        <taxon>Craniata</taxon>
        <taxon>Vertebrata</taxon>
        <taxon>Euteleostomi</taxon>
        <taxon>Actinopterygii</taxon>
        <taxon>Neopterygii</taxon>
        <taxon>Teleostei</taxon>
        <taxon>Neoteleostei</taxon>
        <taxon>Acanthomorphata</taxon>
        <taxon>Ovalentaria</taxon>
        <taxon>Pomacentridae</taxon>
        <taxon>Amphiprion</taxon>
    </lineage>
</organism>
<protein>
    <recommendedName>
        <fullName evidence="2">PDZ domain-containing protein</fullName>
    </recommendedName>
</protein>
<dbReference type="GO" id="GO:0035091">
    <property type="term" value="F:phosphatidylinositol binding"/>
    <property type="evidence" value="ECO:0007669"/>
    <property type="project" value="TreeGrafter"/>
</dbReference>
<dbReference type="SMART" id="SM00228">
    <property type="entry name" value="PDZ"/>
    <property type="match status" value="1"/>
</dbReference>
<dbReference type="STRING" id="161767.ENSAPEP00000005581"/>
<dbReference type="GO" id="GO:0043296">
    <property type="term" value="C:apical junction complex"/>
    <property type="evidence" value="ECO:0007669"/>
    <property type="project" value="TreeGrafter"/>
</dbReference>
<dbReference type="PROSITE" id="PS50106">
    <property type="entry name" value="PDZ"/>
    <property type="match status" value="1"/>
</dbReference>
<dbReference type="Pfam" id="PF00595">
    <property type="entry name" value="PDZ"/>
    <property type="match status" value="1"/>
</dbReference>
<dbReference type="Ensembl" id="ENSAPET00000005725.1">
    <property type="protein sequence ID" value="ENSAPEP00000005581.1"/>
    <property type="gene ID" value="ENSAPEG00000003994.1"/>
</dbReference>
<dbReference type="Proteomes" id="UP000265080">
    <property type="component" value="Chromosome 24"/>
</dbReference>
<evidence type="ECO:0000313" key="3">
    <source>
        <dbReference type="Ensembl" id="ENSAPEP00000005581.1"/>
    </source>
</evidence>
<dbReference type="AlphaFoldDB" id="A0A3P8RZS4"/>
<evidence type="ECO:0000259" key="2">
    <source>
        <dbReference type="PROSITE" id="PS50106"/>
    </source>
</evidence>
<feature type="domain" description="PDZ" evidence="2">
    <location>
        <begin position="19"/>
        <end position="94"/>
    </location>
</feature>
<dbReference type="GO" id="GO:0005912">
    <property type="term" value="C:adherens junction"/>
    <property type="evidence" value="ECO:0007669"/>
    <property type="project" value="TreeGrafter"/>
</dbReference>
<name>A0A3P8RZS4_AMPPE</name>
<dbReference type="PANTHER" id="PTHR16484">
    <property type="entry name" value="PARTITIONING DEFECTIVE 3 RELATED"/>
    <property type="match status" value="1"/>
</dbReference>
<dbReference type="GO" id="GO:0000226">
    <property type="term" value="P:microtubule cytoskeleton organization"/>
    <property type="evidence" value="ECO:0007669"/>
    <property type="project" value="TreeGrafter"/>
</dbReference>
<evidence type="ECO:0000256" key="1">
    <source>
        <dbReference type="SAM" id="MobiDB-lite"/>
    </source>
</evidence>
<dbReference type="GeneTree" id="ENSGT00950000183214"/>